<name>A0ABT0XG06_9BACI</name>
<comment type="subcellular location">
    <subcellularLocation>
        <location evidence="1">Membrane</location>
    </subcellularLocation>
</comment>
<dbReference type="EMBL" id="JAMQJY010000001">
    <property type="protein sequence ID" value="MCM2674828.1"/>
    <property type="molecule type" value="Genomic_DNA"/>
</dbReference>
<dbReference type="InterPro" id="IPR012338">
    <property type="entry name" value="Beta-lactam/transpept-like"/>
</dbReference>
<dbReference type="InterPro" id="IPR036138">
    <property type="entry name" value="PBP_dimer_sf"/>
</dbReference>
<comment type="similarity">
    <text evidence="3">Belongs to the transpeptidase family.</text>
</comment>
<accession>A0ABT0XG06</accession>
<dbReference type="Gene3D" id="3.30.70.2110">
    <property type="match status" value="1"/>
</dbReference>
<dbReference type="Gene3D" id="3.90.1310.10">
    <property type="entry name" value="Penicillin-binding protein 2a (Domain 2)"/>
    <property type="match status" value="1"/>
</dbReference>
<dbReference type="PANTHER" id="PTHR30627">
    <property type="entry name" value="PEPTIDOGLYCAN D,D-TRANSPEPTIDASE"/>
    <property type="match status" value="1"/>
</dbReference>
<proteinExistence type="inferred from homology"/>
<feature type="domain" description="Penicillin-binding protein dimerisation" evidence="8">
    <location>
        <begin position="58"/>
        <end position="209"/>
    </location>
</feature>
<evidence type="ECO:0000256" key="4">
    <source>
        <dbReference type="ARBA" id="ARBA00012448"/>
    </source>
</evidence>
<comment type="caution">
    <text evidence="9">The sequence shown here is derived from an EMBL/GenBank/DDBJ whole genome shotgun (WGS) entry which is preliminary data.</text>
</comment>
<dbReference type="PANTHER" id="PTHR30627:SF26">
    <property type="entry name" value="PENICILLIN-BINDING PROTEIN 2B"/>
    <property type="match status" value="1"/>
</dbReference>
<dbReference type="InterPro" id="IPR001460">
    <property type="entry name" value="PCN-bd_Tpept"/>
</dbReference>
<dbReference type="Pfam" id="PF00905">
    <property type="entry name" value="Transpeptidase"/>
    <property type="match status" value="1"/>
</dbReference>
<feature type="domain" description="Penicillin-binding protein transpeptidase" evidence="7">
    <location>
        <begin position="255"/>
        <end position="341"/>
    </location>
</feature>
<evidence type="ECO:0000313" key="9">
    <source>
        <dbReference type="EMBL" id="MCM2674828.1"/>
    </source>
</evidence>
<evidence type="ECO:0000256" key="2">
    <source>
        <dbReference type="ARBA" id="ARBA00004752"/>
    </source>
</evidence>
<evidence type="ECO:0000256" key="6">
    <source>
        <dbReference type="ARBA" id="ARBA00034000"/>
    </source>
</evidence>
<dbReference type="Pfam" id="PF03717">
    <property type="entry name" value="PBP_dimer"/>
    <property type="match status" value="1"/>
</dbReference>
<dbReference type="EC" id="3.4.16.4" evidence="4"/>
<evidence type="ECO:0000256" key="3">
    <source>
        <dbReference type="ARBA" id="ARBA00007171"/>
    </source>
</evidence>
<sequence length="348" mass="39234">MDIKRAATNKRALMLLVCFLVLFLVLCGRIAYIQAAKEVKGQDLSAIAEQRWQKSQVIEGKRGTIYDKNGDAVAEELQSYSVYAVLSEDQVSHVRDPEETAEKLAPLIDLETSELKRMLEQDKFQVELGSGARNLSYEKMTEIKELELDGIHFTKQPRRYYPKQMYASHIIGYTERDMAVARMGLERSLDDLLSPENGSIQYDSDHKGIPLPNPNNTITPAKDGDDVFLTLDSNIQVALEQVMSKVDEEYSPKKMTAIVADPKTGQILAMSNRPSFNPNEYESVENYTNYAVSDRFEPGSTMKMFTVASAIEEGVWNSEEKYKSGSYQVDSEYEISDHKKGGLGHDLL</sequence>
<evidence type="ECO:0000256" key="5">
    <source>
        <dbReference type="ARBA" id="ARBA00023136"/>
    </source>
</evidence>
<dbReference type="Proteomes" id="UP001203665">
    <property type="component" value="Unassembled WGS sequence"/>
</dbReference>
<keyword evidence="5" id="KW-0472">Membrane</keyword>
<organism evidence="9 10">
    <name type="scientific">Alkalicoccobacillus plakortidis</name>
    <dbReference type="NCBI Taxonomy" id="444060"/>
    <lineage>
        <taxon>Bacteria</taxon>
        <taxon>Bacillati</taxon>
        <taxon>Bacillota</taxon>
        <taxon>Bacilli</taxon>
        <taxon>Bacillales</taxon>
        <taxon>Bacillaceae</taxon>
        <taxon>Alkalicoccobacillus</taxon>
    </lineage>
</organism>
<reference evidence="9" key="1">
    <citation type="submission" date="2022-06" db="EMBL/GenBank/DDBJ databases">
        <title>Alkalicoccobacillus porphyridii sp. nov., isolated from a marine red alga, Porphyridium purpureum and reclassification of Shouchella plakortidis and Shouchella gibsonii as Alkalicoccobacillus plakortidis comb. nov. and Alkalicoccobacillus gibsonii comb. nov.</title>
        <authorList>
            <person name="Kim K.H."/>
            <person name="Lee J.K."/>
            <person name="Han D.M."/>
            <person name="Baek J.H."/>
            <person name="Jeon C.O."/>
        </authorList>
    </citation>
    <scope>NUCLEOTIDE SEQUENCE</scope>
    <source>
        <strain evidence="9">DSM 19153</strain>
    </source>
</reference>
<evidence type="ECO:0000259" key="7">
    <source>
        <dbReference type="Pfam" id="PF00905"/>
    </source>
</evidence>
<dbReference type="InterPro" id="IPR005311">
    <property type="entry name" value="PBP_dimer"/>
</dbReference>
<comment type="catalytic activity">
    <reaction evidence="6">
        <text>Preferential cleavage: (Ac)2-L-Lys-D-Ala-|-D-Ala. Also transpeptidation of peptidyl-alanyl moieties that are N-acyl substituents of D-alanine.</text>
        <dbReference type="EC" id="3.4.16.4"/>
    </reaction>
</comment>
<dbReference type="Gene3D" id="3.40.710.10">
    <property type="entry name" value="DD-peptidase/beta-lactamase superfamily"/>
    <property type="match status" value="1"/>
</dbReference>
<evidence type="ECO:0000313" key="10">
    <source>
        <dbReference type="Proteomes" id="UP001203665"/>
    </source>
</evidence>
<dbReference type="SUPFAM" id="SSF56601">
    <property type="entry name" value="beta-lactamase/transpeptidase-like"/>
    <property type="match status" value="1"/>
</dbReference>
<dbReference type="SUPFAM" id="SSF56519">
    <property type="entry name" value="Penicillin binding protein dimerisation domain"/>
    <property type="match status" value="1"/>
</dbReference>
<evidence type="ECO:0000256" key="1">
    <source>
        <dbReference type="ARBA" id="ARBA00004370"/>
    </source>
</evidence>
<gene>
    <name evidence="9" type="ORF">NDM98_04445</name>
</gene>
<protein>
    <recommendedName>
        <fullName evidence="4">serine-type D-Ala-D-Ala carboxypeptidase</fullName>
        <ecNumber evidence="4">3.4.16.4</ecNumber>
    </recommendedName>
</protein>
<dbReference type="InterPro" id="IPR050515">
    <property type="entry name" value="Beta-lactam/transpept"/>
</dbReference>
<evidence type="ECO:0000259" key="8">
    <source>
        <dbReference type="Pfam" id="PF03717"/>
    </source>
</evidence>
<comment type="pathway">
    <text evidence="2">Cell wall biogenesis; peptidoglycan biosynthesis.</text>
</comment>
<keyword evidence="10" id="KW-1185">Reference proteome</keyword>